<evidence type="ECO:0000313" key="1">
    <source>
        <dbReference type="EMBL" id="AAM01105.1"/>
    </source>
</evidence>
<dbReference type="EMBL" id="AC098682">
    <property type="protein sequence ID" value="AAM01105.1"/>
    <property type="molecule type" value="Genomic_DNA"/>
</dbReference>
<dbReference type="SUPFAM" id="SSF56672">
    <property type="entry name" value="DNA/RNA polymerases"/>
    <property type="match status" value="1"/>
</dbReference>
<accession>Q8S659</accession>
<dbReference type="AlphaFoldDB" id="Q8S659"/>
<name>Q8S659_ORYSJ</name>
<dbReference type="Proteomes" id="UP000000763">
    <property type="component" value="Chromosome 10"/>
</dbReference>
<dbReference type="PANTHER" id="PTHR48475:SF1">
    <property type="entry name" value="RNASE H TYPE-1 DOMAIN-CONTAINING PROTEIN"/>
    <property type="match status" value="1"/>
</dbReference>
<dbReference type="PANTHER" id="PTHR48475">
    <property type="entry name" value="RIBONUCLEASE H"/>
    <property type="match status" value="1"/>
</dbReference>
<reference evidence="2" key="2">
    <citation type="journal article" date="2008" name="Nucleic Acids Res.">
        <title>The rice annotation project database (RAP-DB): 2008 update.</title>
        <authorList>
            <consortium name="The rice annotation project (RAP)"/>
        </authorList>
    </citation>
    <scope>GENOME REANNOTATION</scope>
    <source>
        <strain evidence="2">cv. Nipponbare</strain>
    </source>
</reference>
<reference evidence="2" key="1">
    <citation type="journal article" date="2005" name="Nature">
        <title>The map-based sequence of the rice genome.</title>
        <authorList>
            <consortium name="International rice genome sequencing project (IRGSP)"/>
            <person name="Matsumoto T."/>
            <person name="Wu J."/>
            <person name="Kanamori H."/>
            <person name="Katayose Y."/>
            <person name="Fujisawa M."/>
            <person name="Namiki N."/>
            <person name="Mizuno H."/>
            <person name="Yamamoto K."/>
            <person name="Antonio B.A."/>
            <person name="Baba T."/>
            <person name="Sakata K."/>
            <person name="Nagamura Y."/>
            <person name="Aoki H."/>
            <person name="Arikawa K."/>
            <person name="Arita K."/>
            <person name="Bito T."/>
            <person name="Chiden Y."/>
            <person name="Fujitsuka N."/>
            <person name="Fukunaka R."/>
            <person name="Hamada M."/>
            <person name="Harada C."/>
            <person name="Hayashi A."/>
            <person name="Hijishita S."/>
            <person name="Honda M."/>
            <person name="Hosokawa S."/>
            <person name="Ichikawa Y."/>
            <person name="Idonuma A."/>
            <person name="Iijima M."/>
            <person name="Ikeda M."/>
            <person name="Ikeno M."/>
            <person name="Ito K."/>
            <person name="Ito S."/>
            <person name="Ito T."/>
            <person name="Ito Y."/>
            <person name="Ito Y."/>
            <person name="Iwabuchi A."/>
            <person name="Kamiya K."/>
            <person name="Karasawa W."/>
            <person name="Kurita K."/>
            <person name="Katagiri S."/>
            <person name="Kikuta A."/>
            <person name="Kobayashi H."/>
            <person name="Kobayashi N."/>
            <person name="Machita K."/>
            <person name="Maehara T."/>
            <person name="Masukawa M."/>
            <person name="Mizubayashi T."/>
            <person name="Mukai Y."/>
            <person name="Nagasaki H."/>
            <person name="Nagata Y."/>
            <person name="Naito S."/>
            <person name="Nakashima M."/>
            <person name="Nakama Y."/>
            <person name="Nakamichi Y."/>
            <person name="Nakamura M."/>
            <person name="Meguro A."/>
            <person name="Negishi M."/>
            <person name="Ohta I."/>
            <person name="Ohta T."/>
            <person name="Okamoto M."/>
            <person name="Ono N."/>
            <person name="Saji S."/>
            <person name="Sakaguchi M."/>
            <person name="Sakai K."/>
            <person name="Shibata M."/>
            <person name="Shimokawa T."/>
            <person name="Song J."/>
            <person name="Takazaki Y."/>
            <person name="Terasawa K."/>
            <person name="Tsugane M."/>
            <person name="Tsuji K."/>
            <person name="Ueda S."/>
            <person name="Waki K."/>
            <person name="Yamagata H."/>
            <person name="Yamamoto M."/>
            <person name="Yamamoto S."/>
            <person name="Yamane H."/>
            <person name="Yoshiki S."/>
            <person name="Yoshihara R."/>
            <person name="Yukawa K."/>
            <person name="Zhong H."/>
            <person name="Yano M."/>
            <person name="Yuan Q."/>
            <person name="Ouyang S."/>
            <person name="Liu J."/>
            <person name="Jones K.M."/>
            <person name="Gansberger K."/>
            <person name="Moffat K."/>
            <person name="Hill J."/>
            <person name="Bera J."/>
            <person name="Fadrosh D."/>
            <person name="Jin S."/>
            <person name="Johri S."/>
            <person name="Kim M."/>
            <person name="Overton L."/>
            <person name="Reardon M."/>
            <person name="Tsitrin T."/>
            <person name="Vuong H."/>
            <person name="Weaver B."/>
            <person name="Ciecko A."/>
            <person name="Tallon L."/>
            <person name="Jackson J."/>
            <person name="Pai G."/>
            <person name="Aken S.V."/>
            <person name="Utterback T."/>
            <person name="Reidmuller S."/>
            <person name="Feldblyum T."/>
            <person name="Hsiao J."/>
            <person name="Zismann V."/>
            <person name="Iobst S."/>
            <person name="de Vazeille A.R."/>
            <person name="Buell C.R."/>
            <person name="Ying K."/>
            <person name="Li Y."/>
            <person name="Lu T."/>
            <person name="Huang Y."/>
            <person name="Zhao Q."/>
            <person name="Feng Q."/>
            <person name="Zhang L."/>
            <person name="Zhu J."/>
            <person name="Weng Q."/>
            <person name="Mu J."/>
            <person name="Lu Y."/>
            <person name="Fan D."/>
            <person name="Liu Y."/>
            <person name="Guan J."/>
            <person name="Zhang Y."/>
            <person name="Yu S."/>
            <person name="Liu X."/>
            <person name="Zhang Y."/>
            <person name="Hong G."/>
            <person name="Han B."/>
            <person name="Choisne N."/>
            <person name="Demange N."/>
            <person name="Orjeda G."/>
            <person name="Samain S."/>
            <person name="Cattolico L."/>
            <person name="Pelletier E."/>
            <person name="Couloux A."/>
            <person name="Segurens B."/>
            <person name="Wincker P."/>
            <person name="D'Hont A."/>
            <person name="Scarpelli C."/>
            <person name="Weissenbach J."/>
            <person name="Salanoubat M."/>
            <person name="Quetier F."/>
            <person name="Yu Y."/>
            <person name="Kim H.R."/>
            <person name="Rambo T."/>
            <person name="Currie J."/>
            <person name="Collura K."/>
            <person name="Luo M."/>
            <person name="Yang T."/>
            <person name="Ammiraju J.S.S."/>
            <person name="Engler F."/>
            <person name="Soderlund C."/>
            <person name="Wing R.A."/>
            <person name="Palmer L.E."/>
            <person name="de la Bastide M."/>
            <person name="Spiegel L."/>
            <person name="Nascimento L."/>
            <person name="Zutavern T."/>
            <person name="O'Shaughnessy A."/>
            <person name="Dike S."/>
            <person name="Dedhia N."/>
            <person name="Preston R."/>
            <person name="Balija V."/>
            <person name="McCombie W.R."/>
            <person name="Chow T."/>
            <person name="Chen H."/>
            <person name="Chung M."/>
            <person name="Chen C."/>
            <person name="Shaw J."/>
            <person name="Wu H."/>
            <person name="Hsiao K."/>
            <person name="Chao Y."/>
            <person name="Chu M."/>
            <person name="Cheng C."/>
            <person name="Hour A."/>
            <person name="Lee P."/>
            <person name="Lin S."/>
            <person name="Lin Y."/>
            <person name="Liou J."/>
            <person name="Liu S."/>
            <person name="Hsing Y."/>
            <person name="Raghuvanshi S."/>
            <person name="Mohanty A."/>
            <person name="Bharti A.K."/>
            <person name="Gaur A."/>
            <person name="Gupta V."/>
            <person name="Kumar D."/>
            <person name="Ravi V."/>
            <person name="Vij S."/>
            <person name="Kapur A."/>
            <person name="Khurana P."/>
            <person name="Khurana P."/>
            <person name="Khurana J.P."/>
            <person name="Tyagi A.K."/>
            <person name="Gaikwad K."/>
            <person name="Singh A."/>
            <person name="Dalal V."/>
            <person name="Srivastava S."/>
            <person name="Dixit A."/>
            <person name="Pal A.K."/>
            <person name="Ghazi I.A."/>
            <person name="Yadav M."/>
            <person name="Pandit A."/>
            <person name="Bhargava A."/>
            <person name="Sureshbabu K."/>
            <person name="Batra K."/>
            <person name="Sharma T.R."/>
            <person name="Mohapatra T."/>
            <person name="Singh N.K."/>
            <person name="Messing J."/>
            <person name="Nelson A.B."/>
            <person name="Fuks G."/>
            <person name="Kavchok S."/>
            <person name="Keizer G."/>
            <person name="Linton E."/>
            <person name="Llaca V."/>
            <person name="Song R."/>
            <person name="Tanyolac B."/>
            <person name="Young S."/>
            <person name="Ho-Il K."/>
            <person name="Hahn J.H."/>
            <person name="Sangsakoo G."/>
            <person name="Vanavichit A."/>
            <person name="de Mattos Luiz.A.T."/>
            <person name="Zimmer P.D."/>
            <person name="Malone G."/>
            <person name="Dellagostin O."/>
            <person name="de Oliveira A.C."/>
            <person name="Bevan M."/>
            <person name="Bancroft I."/>
            <person name="Minx P."/>
            <person name="Cordum H."/>
            <person name="Wilson R."/>
            <person name="Cheng Z."/>
            <person name="Jin W."/>
            <person name="Jiang J."/>
            <person name="Leong S.A."/>
            <person name="Iwama H."/>
            <person name="Gojobori T."/>
            <person name="Itoh T."/>
            <person name="Niimura Y."/>
            <person name="Fujii Y."/>
            <person name="Habara T."/>
            <person name="Sakai H."/>
            <person name="Sato Y."/>
            <person name="Wilson G."/>
            <person name="Kumar K."/>
            <person name="McCouch S."/>
            <person name="Juretic N."/>
            <person name="Hoen D."/>
            <person name="Wright S."/>
            <person name="Bruskiewich R."/>
            <person name="Bureau T."/>
            <person name="Miyao A."/>
            <person name="Hirochika H."/>
            <person name="Nishikawa T."/>
            <person name="Kadowaki K."/>
            <person name="Sugiura M."/>
            <person name="Burr B."/>
            <person name="Sasaki T."/>
        </authorList>
    </citation>
    <scope>NUCLEOTIDE SEQUENCE [LARGE SCALE GENOMIC DNA]</scope>
    <source>
        <strain evidence="2">cv. Nipponbare</strain>
    </source>
</reference>
<dbReference type="InterPro" id="IPR043502">
    <property type="entry name" value="DNA/RNA_pol_sf"/>
</dbReference>
<evidence type="ECO:0000313" key="2">
    <source>
        <dbReference type="Proteomes" id="UP000000763"/>
    </source>
</evidence>
<gene>
    <name evidence="1" type="primary">OSJNBa0004A10.9</name>
</gene>
<sequence length="220" mass="26077">MAIVLILIGGVKFSDFARMRKKLPMHERLGPIHQDYFEEKAEDKPRVRNPQCCPYGIFTKNKKRRVQRMRNREQMQEIEEEIDNRLKRTKEWWVKSKVVPADEKGVPYKLYLSTDEKTIGSVLIREIEGKERAIFYLSRRLLDAETRLRHYLLSNECTVVCKADVVRYMLTAPVLKRRIGKWILDLTEFDLRYESTKAVKGQTVADFIVEYRNDSLGYVE</sequence>
<protein>
    <submittedName>
        <fullName evidence="1">Retroelement</fullName>
    </submittedName>
</protein>
<organism evidence="1 2">
    <name type="scientific">Oryza sativa subsp. japonica</name>
    <name type="common">Rice</name>
    <dbReference type="NCBI Taxonomy" id="39947"/>
    <lineage>
        <taxon>Eukaryota</taxon>
        <taxon>Viridiplantae</taxon>
        <taxon>Streptophyta</taxon>
        <taxon>Embryophyta</taxon>
        <taxon>Tracheophyta</taxon>
        <taxon>Spermatophyta</taxon>
        <taxon>Magnoliopsida</taxon>
        <taxon>Liliopsida</taxon>
        <taxon>Poales</taxon>
        <taxon>Poaceae</taxon>
        <taxon>BOP clade</taxon>
        <taxon>Oryzoideae</taxon>
        <taxon>Oryzeae</taxon>
        <taxon>Oryzinae</taxon>
        <taxon>Oryza</taxon>
        <taxon>Oryza sativa</taxon>
    </lineage>
</organism>
<proteinExistence type="predicted"/>